<dbReference type="GO" id="GO:0006420">
    <property type="term" value="P:arginyl-tRNA aminoacylation"/>
    <property type="evidence" value="ECO:0007669"/>
    <property type="project" value="UniProtKB-UniRule"/>
</dbReference>
<dbReference type="Gene3D" id="3.40.50.620">
    <property type="entry name" value="HUPs"/>
    <property type="match status" value="1"/>
</dbReference>
<dbReference type="NCBIfam" id="TIGR00456">
    <property type="entry name" value="argS"/>
    <property type="match status" value="1"/>
</dbReference>
<dbReference type="SUPFAM" id="SSF55190">
    <property type="entry name" value="Arginyl-tRNA synthetase (ArgRS), N-terminal 'additional' domain"/>
    <property type="match status" value="1"/>
</dbReference>
<sequence length="599" mass="68247">MFFLSIFKHGKTAPKSQMIKSWLKKEILNRYPDLDFDILTPPDDKMGDYSVNLAFVLARNNETKPSEEGKKIVDVFLSDKEFKNRFSRIEFVLPGFINFFLKREFLQKQLVEIYKNLDFVGKSDVGKGKTVIVEYGGTNIAKPMHVGHLRSTIIGNGLANVYELFGYKVVRWNYIGDWGTQFGKLIAAYKLWGDEKELKKRPIQTMLDLYVRFHNELKSDLELESQGRKEFKKLEDGDDDNRKLWKMFMEYSLEESDAIFRQLDIKFDITKGESGYENVINETIELIKQRGILKKSEGADIVEFGSVSAGLPSALIRKSDGTSLYITRDLASLKERIEKYGPTKILYVVANQQALHFEQLFTIWRMIGFAGSEMVHVKFGMVLGEDGKKLATREGKVIPLQEVMDKIITLALKVVQQKSPELSEKQAEEIAKAVGIGALKYNDLKQHPHTDIVFDWKAMLDISGNSGPYLQYSYARLVGILEKSEKRKEGDVSLLIEPEEQKLMKKLLEFTDAVEKCAEQNALNALALYLYELSNDANRFYESVRVLDPVRGKTPPLVASADHAFQAGRTSNGVDDENVERRNARLILIETVAAILKKG</sequence>
<dbReference type="SMART" id="SM01016">
    <property type="entry name" value="Arg_tRNA_synt_N"/>
    <property type="match status" value="1"/>
</dbReference>
<dbReference type="InterPro" id="IPR008909">
    <property type="entry name" value="DALR_anticod-bd"/>
</dbReference>
<feature type="domain" description="Arginyl tRNA synthetase N-terminal" evidence="12">
    <location>
        <begin position="17"/>
        <end position="101"/>
    </location>
</feature>
<reference evidence="13 14" key="1">
    <citation type="submission" date="2017-09" db="EMBL/GenBank/DDBJ databases">
        <title>Depth-based differentiation of microbial function through sediment-hosted aquifers and enrichment of novel symbionts in the deep terrestrial subsurface.</title>
        <authorList>
            <person name="Probst A.J."/>
            <person name="Ladd B."/>
            <person name="Jarett J.K."/>
            <person name="Geller-Mcgrath D.E."/>
            <person name="Sieber C.M."/>
            <person name="Emerson J.B."/>
            <person name="Anantharaman K."/>
            <person name="Thomas B.C."/>
            <person name="Malmstrom R."/>
            <person name="Stieglmeier M."/>
            <person name="Klingl A."/>
            <person name="Woyke T."/>
            <person name="Ryan C.M."/>
            <person name="Banfield J.F."/>
        </authorList>
    </citation>
    <scope>NUCLEOTIDE SEQUENCE [LARGE SCALE GENOMIC DNA]</scope>
    <source>
        <strain evidence="13">CG10_big_fil_rev_8_21_14_0_10_37_15</strain>
    </source>
</reference>
<dbReference type="CDD" id="cd00671">
    <property type="entry name" value="ArgRS_core"/>
    <property type="match status" value="1"/>
</dbReference>
<evidence type="ECO:0000313" key="13">
    <source>
        <dbReference type="EMBL" id="PIR42119.1"/>
    </source>
</evidence>
<dbReference type="GO" id="GO:0005524">
    <property type="term" value="F:ATP binding"/>
    <property type="evidence" value="ECO:0007669"/>
    <property type="project" value="UniProtKB-KW"/>
</dbReference>
<dbReference type="EC" id="6.1.1.19" evidence="2 9"/>
<dbReference type="PRINTS" id="PR01038">
    <property type="entry name" value="TRNASYNTHARG"/>
</dbReference>
<dbReference type="Proteomes" id="UP000230208">
    <property type="component" value="Unassembled WGS sequence"/>
</dbReference>
<dbReference type="InterPro" id="IPR001278">
    <property type="entry name" value="Arg-tRNA-ligase"/>
</dbReference>
<organism evidence="13 14">
    <name type="scientific">Candidatus Yanofskybacteria bacterium CG10_big_fil_rev_8_21_14_0_10_37_15</name>
    <dbReference type="NCBI Taxonomy" id="1975097"/>
    <lineage>
        <taxon>Bacteria</taxon>
        <taxon>Candidatus Yanofskyibacteriota</taxon>
    </lineage>
</organism>
<evidence type="ECO:0000256" key="6">
    <source>
        <dbReference type="ARBA" id="ARBA00022917"/>
    </source>
</evidence>
<comment type="similarity">
    <text evidence="1 10">Belongs to the class-I aminoacyl-tRNA synthetase family.</text>
</comment>
<dbReference type="GO" id="GO:0005737">
    <property type="term" value="C:cytoplasm"/>
    <property type="evidence" value="ECO:0007669"/>
    <property type="project" value="UniProtKB-UniRule"/>
</dbReference>
<evidence type="ECO:0000256" key="10">
    <source>
        <dbReference type="RuleBase" id="RU363038"/>
    </source>
</evidence>
<keyword evidence="3 10" id="KW-0436">Ligase</keyword>
<evidence type="ECO:0000256" key="8">
    <source>
        <dbReference type="ARBA" id="ARBA00049339"/>
    </source>
</evidence>
<keyword evidence="7 10" id="KW-0030">Aminoacyl-tRNA synthetase</keyword>
<accession>A0A2H0R6G8</accession>
<proteinExistence type="inferred from homology"/>
<protein>
    <recommendedName>
        <fullName evidence="2 9">Arginine--tRNA ligase</fullName>
        <ecNumber evidence="2 9">6.1.1.19</ecNumber>
    </recommendedName>
</protein>
<dbReference type="InterPro" id="IPR005148">
    <property type="entry name" value="Arg-tRNA-synth_N"/>
</dbReference>
<dbReference type="InterPro" id="IPR009080">
    <property type="entry name" value="tRNAsynth_Ia_anticodon-bd"/>
</dbReference>
<name>A0A2H0R6G8_9BACT</name>
<evidence type="ECO:0000313" key="14">
    <source>
        <dbReference type="Proteomes" id="UP000230208"/>
    </source>
</evidence>
<dbReference type="EMBL" id="PCXP01000002">
    <property type="protein sequence ID" value="PIR42119.1"/>
    <property type="molecule type" value="Genomic_DNA"/>
</dbReference>
<dbReference type="Pfam" id="PF03485">
    <property type="entry name" value="Arg_tRNA_synt_N"/>
    <property type="match status" value="1"/>
</dbReference>
<feature type="non-terminal residue" evidence="13">
    <location>
        <position position="599"/>
    </location>
</feature>
<dbReference type="PANTHER" id="PTHR11956:SF5">
    <property type="entry name" value="ARGININE--TRNA LIGASE, CYTOPLASMIC"/>
    <property type="match status" value="1"/>
</dbReference>
<evidence type="ECO:0000256" key="3">
    <source>
        <dbReference type="ARBA" id="ARBA00022598"/>
    </source>
</evidence>
<dbReference type="SMART" id="SM00836">
    <property type="entry name" value="DALR_1"/>
    <property type="match status" value="1"/>
</dbReference>
<dbReference type="SUPFAM" id="SSF47323">
    <property type="entry name" value="Anticodon-binding domain of a subclass of class I aminoacyl-tRNA synthetases"/>
    <property type="match status" value="1"/>
</dbReference>
<dbReference type="Gene3D" id="3.30.1360.70">
    <property type="entry name" value="Arginyl tRNA synthetase N-terminal domain"/>
    <property type="match status" value="1"/>
</dbReference>
<comment type="catalytic activity">
    <reaction evidence="8">
        <text>tRNA(Arg) + L-arginine + ATP = L-arginyl-tRNA(Arg) + AMP + diphosphate</text>
        <dbReference type="Rhea" id="RHEA:20301"/>
        <dbReference type="Rhea" id="RHEA-COMP:9658"/>
        <dbReference type="Rhea" id="RHEA-COMP:9673"/>
        <dbReference type="ChEBI" id="CHEBI:30616"/>
        <dbReference type="ChEBI" id="CHEBI:32682"/>
        <dbReference type="ChEBI" id="CHEBI:33019"/>
        <dbReference type="ChEBI" id="CHEBI:78442"/>
        <dbReference type="ChEBI" id="CHEBI:78513"/>
        <dbReference type="ChEBI" id="CHEBI:456215"/>
        <dbReference type="EC" id="6.1.1.19"/>
    </reaction>
</comment>
<dbReference type="Pfam" id="PF00750">
    <property type="entry name" value="tRNA-synt_1d"/>
    <property type="match status" value="1"/>
</dbReference>
<keyword evidence="5 10" id="KW-0067">ATP-binding</keyword>
<dbReference type="Pfam" id="PF05746">
    <property type="entry name" value="DALR_1"/>
    <property type="match status" value="1"/>
</dbReference>
<evidence type="ECO:0000259" key="12">
    <source>
        <dbReference type="SMART" id="SM01016"/>
    </source>
</evidence>
<keyword evidence="4 10" id="KW-0547">Nucleotide-binding</keyword>
<dbReference type="PANTHER" id="PTHR11956">
    <property type="entry name" value="ARGINYL-TRNA SYNTHETASE"/>
    <property type="match status" value="1"/>
</dbReference>
<evidence type="ECO:0000256" key="9">
    <source>
        <dbReference type="NCBIfam" id="TIGR00456"/>
    </source>
</evidence>
<dbReference type="InterPro" id="IPR035684">
    <property type="entry name" value="ArgRS_core"/>
</dbReference>
<dbReference type="HAMAP" id="MF_00123">
    <property type="entry name" value="Arg_tRNA_synth"/>
    <property type="match status" value="1"/>
</dbReference>
<evidence type="ECO:0000256" key="5">
    <source>
        <dbReference type="ARBA" id="ARBA00022840"/>
    </source>
</evidence>
<feature type="domain" description="DALR anticodon binding" evidence="11">
    <location>
        <begin position="470"/>
        <end position="599"/>
    </location>
</feature>
<dbReference type="InterPro" id="IPR036695">
    <property type="entry name" value="Arg-tRNA-synth_N_sf"/>
</dbReference>
<gene>
    <name evidence="13" type="ORF">COV30_00260</name>
</gene>
<evidence type="ECO:0000259" key="11">
    <source>
        <dbReference type="SMART" id="SM00836"/>
    </source>
</evidence>
<evidence type="ECO:0000256" key="2">
    <source>
        <dbReference type="ARBA" id="ARBA00012837"/>
    </source>
</evidence>
<keyword evidence="6 10" id="KW-0648">Protein biosynthesis</keyword>
<dbReference type="InterPro" id="IPR014729">
    <property type="entry name" value="Rossmann-like_a/b/a_fold"/>
</dbReference>
<comment type="caution">
    <text evidence="13">The sequence shown here is derived from an EMBL/GenBank/DDBJ whole genome shotgun (WGS) entry which is preliminary data.</text>
</comment>
<dbReference type="FunFam" id="3.40.50.620:FF:000116">
    <property type="entry name" value="Arginine--tRNA ligase"/>
    <property type="match status" value="1"/>
</dbReference>
<dbReference type="GO" id="GO:0004814">
    <property type="term" value="F:arginine-tRNA ligase activity"/>
    <property type="evidence" value="ECO:0007669"/>
    <property type="project" value="UniProtKB-UniRule"/>
</dbReference>
<evidence type="ECO:0000256" key="4">
    <source>
        <dbReference type="ARBA" id="ARBA00022741"/>
    </source>
</evidence>
<evidence type="ECO:0000256" key="1">
    <source>
        <dbReference type="ARBA" id="ARBA00005594"/>
    </source>
</evidence>
<dbReference type="AlphaFoldDB" id="A0A2H0R6G8"/>
<dbReference type="SUPFAM" id="SSF52374">
    <property type="entry name" value="Nucleotidylyl transferase"/>
    <property type="match status" value="1"/>
</dbReference>
<dbReference type="Gene3D" id="1.10.730.10">
    <property type="entry name" value="Isoleucyl-tRNA Synthetase, Domain 1"/>
    <property type="match status" value="1"/>
</dbReference>
<evidence type="ECO:0000256" key="7">
    <source>
        <dbReference type="ARBA" id="ARBA00023146"/>
    </source>
</evidence>